<dbReference type="AlphaFoldDB" id="A0A4Z1BML5"/>
<gene>
    <name evidence="1" type="ORF">E5Q11_15265</name>
</gene>
<evidence type="ECO:0000313" key="2">
    <source>
        <dbReference type="Proteomes" id="UP000298325"/>
    </source>
</evidence>
<organism evidence="1 2">
    <name type="scientific">Marinobacter confluentis</name>
    <dbReference type="NCBI Taxonomy" id="1697557"/>
    <lineage>
        <taxon>Bacteria</taxon>
        <taxon>Pseudomonadati</taxon>
        <taxon>Pseudomonadota</taxon>
        <taxon>Gammaproteobacteria</taxon>
        <taxon>Pseudomonadales</taxon>
        <taxon>Marinobacteraceae</taxon>
        <taxon>Marinobacter</taxon>
    </lineage>
</organism>
<reference evidence="1 2" key="1">
    <citation type="submission" date="2019-04" db="EMBL/GenBank/DDBJ databases">
        <authorList>
            <person name="Park S."/>
            <person name="Yoon J.-H."/>
        </authorList>
    </citation>
    <scope>NUCLEOTIDE SEQUENCE [LARGE SCALE GENOMIC DNA]</scope>
    <source>
        <strain evidence="1 2">HJM-18</strain>
    </source>
</reference>
<dbReference type="RefSeq" id="WP_135804324.1">
    <property type="nucleotide sequence ID" value="NZ_SRPF01000005.1"/>
</dbReference>
<dbReference type="Proteomes" id="UP000298325">
    <property type="component" value="Unassembled WGS sequence"/>
</dbReference>
<comment type="caution">
    <text evidence="1">The sequence shown here is derived from an EMBL/GenBank/DDBJ whole genome shotgun (WGS) entry which is preliminary data.</text>
</comment>
<accession>A0A4Z1BML5</accession>
<dbReference type="EMBL" id="SRPF01000005">
    <property type="protein sequence ID" value="TGN38524.1"/>
    <property type="molecule type" value="Genomic_DNA"/>
</dbReference>
<evidence type="ECO:0000313" key="1">
    <source>
        <dbReference type="EMBL" id="TGN38524.1"/>
    </source>
</evidence>
<protein>
    <submittedName>
        <fullName evidence="1">Uncharacterized protein</fullName>
    </submittedName>
</protein>
<dbReference type="OrthoDB" id="6351826at2"/>
<keyword evidence="2" id="KW-1185">Reference proteome</keyword>
<proteinExistence type="predicted"/>
<sequence length="375" mass="41917">MQLPLEWWFSYVQLVLSDDENHLEIERRLIGQTESIPVDRLSPSAWHELFRICMFSGLFILGQAVRLKASHAYLGCAEMSSAQAPNVKLALSQCLENGDAEGSKRLLERLASLGESERKLRQGHWFRELLCFGKLQPLIFDASADSVENRMLEATSGQNIAIVGPAPTSTPNGAEIDSFGRVIKFNYRGGEQGCDPSTQGTRVDISYYNNGQAEYISKNAGQEFPGGLQFPVFIKPRGLKLLHNRVSYGRVIESPKSFLFNSEFHAGTSAAVDTLRFCPARLKIFNSDLMLSAGRYKGYWRPGTKPVNYCLSFAKTHDPFMQYHVLHRLWSLGVLEGDARFTEIMAGGLDQYIQELQAAHGSQGKETLCLPEQVI</sequence>
<name>A0A4Z1BML5_9GAMM</name>